<evidence type="ECO:0000313" key="3">
    <source>
        <dbReference type="Proteomes" id="UP000286931"/>
    </source>
</evidence>
<proteinExistence type="predicted"/>
<feature type="domain" description="DUF5753" evidence="1">
    <location>
        <begin position="108"/>
        <end position="282"/>
    </location>
</feature>
<dbReference type="EMBL" id="BIFH01000054">
    <property type="protein sequence ID" value="GCE01921.1"/>
    <property type="molecule type" value="Genomic_DNA"/>
</dbReference>
<dbReference type="Proteomes" id="UP000286931">
    <property type="component" value="Unassembled WGS sequence"/>
</dbReference>
<reference evidence="2 3" key="1">
    <citation type="submission" date="2018-12" db="EMBL/GenBank/DDBJ databases">
        <title>Draft genome sequence of Embleya hyalina NBRC 13850T.</title>
        <authorList>
            <person name="Komaki H."/>
            <person name="Hosoyama A."/>
            <person name="Kimura A."/>
            <person name="Ichikawa N."/>
            <person name="Tamura T."/>
        </authorList>
    </citation>
    <scope>NUCLEOTIDE SEQUENCE [LARGE SCALE GENOMIC DNA]</scope>
    <source>
        <strain evidence="2 3">NBRC 13850</strain>
    </source>
</reference>
<accession>A0A401Z4Y8</accession>
<keyword evidence="3" id="KW-1185">Reference proteome</keyword>
<protein>
    <submittedName>
        <fullName evidence="2">Transcriptional regulator</fullName>
    </submittedName>
</protein>
<evidence type="ECO:0000259" key="1">
    <source>
        <dbReference type="Pfam" id="PF19054"/>
    </source>
</evidence>
<dbReference type="Pfam" id="PF19054">
    <property type="entry name" value="DUF5753"/>
    <property type="match status" value="1"/>
</dbReference>
<comment type="caution">
    <text evidence="2">The sequence shown here is derived from an EMBL/GenBank/DDBJ whole genome shotgun (WGS) entry which is preliminary data.</text>
</comment>
<organism evidence="2 3">
    <name type="scientific">Embleya hyalina</name>
    <dbReference type="NCBI Taxonomy" id="516124"/>
    <lineage>
        <taxon>Bacteria</taxon>
        <taxon>Bacillati</taxon>
        <taxon>Actinomycetota</taxon>
        <taxon>Actinomycetes</taxon>
        <taxon>Kitasatosporales</taxon>
        <taxon>Streptomycetaceae</taxon>
        <taxon>Embleya</taxon>
    </lineage>
</organism>
<dbReference type="AlphaFoldDB" id="A0A401Z4Y8"/>
<evidence type="ECO:0000313" key="2">
    <source>
        <dbReference type="EMBL" id="GCE01921.1"/>
    </source>
</evidence>
<dbReference type="InterPro" id="IPR043917">
    <property type="entry name" value="DUF5753"/>
</dbReference>
<name>A0A401Z4Y8_9ACTN</name>
<sequence length="332" mass="36953">MSARPLGANTKLVSARRALGLHSQAGFADAFEEHARAMGMRLAVSVRQIRRWESTDPPYPTPDYRRVLEDFFGRPLTQLGFAAPEESNEDHMDRGWRDILDDVPERLHRLIRLESETFSLRSYQTAFIPGQLQTADYALSAILMHDPTLSMAAAYERQRLRVDRARRLFASKMPAWFIVAEPALYQPIGSAQVLAGQLEHLVRVVAEHPQIRLQVLPTGAPFAVSAPCLILEPKRGRYVAWLEQLTGSLLIDSPDDVQAFVAVFDRLHSTALSQVATLAMITGWRQELCRSIEFSANLVGSSPATPEVTIASKLRSSALPWASGTARCPDPE</sequence>
<gene>
    <name evidence="2" type="ORF">EHYA_09696</name>
</gene>